<reference evidence="1 2" key="1">
    <citation type="submission" date="2016-12" db="EMBL/GenBank/DDBJ databases">
        <title>The genomes of Aspergillus section Nigri reveals drivers in fungal speciation.</title>
        <authorList>
            <consortium name="DOE Joint Genome Institute"/>
            <person name="Vesth T.C."/>
            <person name="Nybo J."/>
            <person name="Theobald S."/>
            <person name="Brandl J."/>
            <person name="Frisvad J.C."/>
            <person name="Nielsen K.F."/>
            <person name="Lyhne E.K."/>
            <person name="Kogle M.E."/>
            <person name="Kuo A."/>
            <person name="Riley R."/>
            <person name="Clum A."/>
            <person name="Nolan M."/>
            <person name="Lipzen A."/>
            <person name="Salamov A."/>
            <person name="Henrissat B."/>
            <person name="Wiebenga A."/>
            <person name="De Vries R.P."/>
            <person name="Grigoriev I.V."/>
            <person name="Mortensen U.H."/>
            <person name="Andersen M.R."/>
            <person name="Baker S.E."/>
        </authorList>
    </citation>
    <scope>NUCLEOTIDE SEQUENCE [LARGE SCALE GENOMIC DNA]</scope>
    <source>
        <strain evidence="1 2">CBS 121591</strain>
    </source>
</reference>
<gene>
    <name evidence="1" type="ORF">BO82DRAFT_54973</name>
</gene>
<keyword evidence="2" id="KW-1185">Reference proteome</keyword>
<evidence type="ECO:0000313" key="2">
    <source>
        <dbReference type="Proteomes" id="UP000248340"/>
    </source>
</evidence>
<dbReference type="VEuPathDB" id="FungiDB:BO82DRAFT_54973"/>
<proteinExistence type="predicted"/>
<evidence type="ECO:0000313" key="1">
    <source>
        <dbReference type="EMBL" id="PYH86958.1"/>
    </source>
</evidence>
<organism evidence="1 2">
    <name type="scientific">Aspergillus uvarum CBS 121591</name>
    <dbReference type="NCBI Taxonomy" id="1448315"/>
    <lineage>
        <taxon>Eukaryota</taxon>
        <taxon>Fungi</taxon>
        <taxon>Dikarya</taxon>
        <taxon>Ascomycota</taxon>
        <taxon>Pezizomycotina</taxon>
        <taxon>Eurotiomycetes</taxon>
        <taxon>Eurotiomycetidae</taxon>
        <taxon>Eurotiales</taxon>
        <taxon>Aspergillaceae</taxon>
        <taxon>Aspergillus</taxon>
        <taxon>Aspergillus subgen. Circumdati</taxon>
    </lineage>
</organism>
<accession>A0A319DFW5</accession>
<dbReference type="Proteomes" id="UP000248340">
    <property type="component" value="Unassembled WGS sequence"/>
</dbReference>
<protein>
    <submittedName>
        <fullName evidence="1">Uncharacterized protein</fullName>
    </submittedName>
</protein>
<dbReference type="EMBL" id="KZ821675">
    <property type="protein sequence ID" value="PYH86958.1"/>
    <property type="molecule type" value="Genomic_DNA"/>
</dbReference>
<name>A0A319DFW5_9EURO</name>
<dbReference type="RefSeq" id="XP_025497158.1">
    <property type="nucleotide sequence ID" value="XM_025641325.1"/>
</dbReference>
<sequence>MLKPLVVCCKPWMAWSTAAVSSRIGRYFLASAFNLPPTNDRSHSSPRACSQLHTGILCSLRVLFLLCFAASV</sequence>
<dbReference type="GeneID" id="37144067"/>
<dbReference type="AlphaFoldDB" id="A0A319DFW5"/>